<dbReference type="OrthoDB" id="2370471at2"/>
<comment type="caution">
    <text evidence="1">The sequence shown here is derived from an EMBL/GenBank/DDBJ whole genome shotgun (WGS) entry which is preliminary data.</text>
</comment>
<dbReference type="EMBL" id="SNWP01000010">
    <property type="protein sequence ID" value="TDO28064.1"/>
    <property type="molecule type" value="Genomic_DNA"/>
</dbReference>
<keyword evidence="2" id="KW-1185">Reference proteome</keyword>
<dbReference type="GO" id="GO:0032259">
    <property type="term" value="P:methylation"/>
    <property type="evidence" value="ECO:0007669"/>
    <property type="project" value="UniProtKB-KW"/>
</dbReference>
<reference evidence="1 2" key="1">
    <citation type="submission" date="2019-03" db="EMBL/GenBank/DDBJ databases">
        <title>Genomic Encyclopedia of Archaeal and Bacterial Type Strains, Phase II (KMG-II): from individual species to whole genera.</title>
        <authorList>
            <person name="Goeker M."/>
        </authorList>
    </citation>
    <scope>NUCLEOTIDE SEQUENCE [LARGE SCALE GENOMIC DNA]</scope>
    <source>
        <strain evidence="1 2">DSM 28323</strain>
    </source>
</reference>
<dbReference type="GO" id="GO:0008168">
    <property type="term" value="F:methyltransferase activity"/>
    <property type="evidence" value="ECO:0007669"/>
    <property type="project" value="UniProtKB-KW"/>
</dbReference>
<sequence length="300" mass="34092">MSESLINYQHCPFCYSKAIHPVLAAKDYTVSHRSFEIWHCADCTNRFTQSAPDLMHIGPYYQSAEYISHSDTAKGLINRLYHWVRSYTLGSKRRMIQRVCRQKQGVLLDIGAGTGAFAATMLQAGWKVTGLEPDNIARENARTKYGIELRSAEDIYTLPENAFDVITLWHVLEHVHDLHGYFKQFKALLKPTGKLVIAVPNYTSRDGEVYGQYWAAWDVPRHLYHFSPAGMQKLAELEGFTIQSMYPMWFDAFYVSMLSEQYKNGSSNLPGALLKGLGSNLTTLGDKRRCSSLIYVLSLV</sequence>
<dbReference type="InterPro" id="IPR029063">
    <property type="entry name" value="SAM-dependent_MTases_sf"/>
</dbReference>
<proteinExistence type="predicted"/>
<dbReference type="PANTHER" id="PTHR43861">
    <property type="entry name" value="TRANS-ACONITATE 2-METHYLTRANSFERASE-RELATED"/>
    <property type="match status" value="1"/>
</dbReference>
<name>A0A4R6IYX0_9BACT</name>
<dbReference type="Gene3D" id="3.40.50.150">
    <property type="entry name" value="Vaccinia Virus protein VP39"/>
    <property type="match status" value="1"/>
</dbReference>
<dbReference type="RefSeq" id="WP_133472628.1">
    <property type="nucleotide sequence ID" value="NZ_SNWP01000010.1"/>
</dbReference>
<protein>
    <submittedName>
        <fullName evidence="1">2-polyprenyl-3-methyl-5-hydroxy-6-metoxy-1, 4-benzoquinol methylase</fullName>
    </submittedName>
</protein>
<accession>A0A4R6IYX0</accession>
<dbReference type="Pfam" id="PF13489">
    <property type="entry name" value="Methyltransf_23"/>
    <property type="match status" value="1"/>
</dbReference>
<keyword evidence="1" id="KW-0808">Transferase</keyword>
<dbReference type="SUPFAM" id="SSF53335">
    <property type="entry name" value="S-adenosyl-L-methionine-dependent methyltransferases"/>
    <property type="match status" value="1"/>
</dbReference>
<organism evidence="1 2">
    <name type="scientific">Sediminibacterium goheungense</name>
    <dbReference type="NCBI Taxonomy" id="1086393"/>
    <lineage>
        <taxon>Bacteria</taxon>
        <taxon>Pseudomonadati</taxon>
        <taxon>Bacteroidota</taxon>
        <taxon>Chitinophagia</taxon>
        <taxon>Chitinophagales</taxon>
        <taxon>Chitinophagaceae</taxon>
        <taxon>Sediminibacterium</taxon>
    </lineage>
</organism>
<evidence type="ECO:0000313" key="1">
    <source>
        <dbReference type="EMBL" id="TDO28064.1"/>
    </source>
</evidence>
<dbReference type="AlphaFoldDB" id="A0A4R6IYX0"/>
<evidence type="ECO:0000313" key="2">
    <source>
        <dbReference type="Proteomes" id="UP000295741"/>
    </source>
</evidence>
<dbReference type="CDD" id="cd02440">
    <property type="entry name" value="AdoMet_MTases"/>
    <property type="match status" value="1"/>
</dbReference>
<dbReference type="Proteomes" id="UP000295741">
    <property type="component" value="Unassembled WGS sequence"/>
</dbReference>
<gene>
    <name evidence="1" type="ORF">BC659_0122</name>
</gene>
<keyword evidence="1" id="KW-0489">Methyltransferase</keyword>